<dbReference type="CDD" id="cd18773">
    <property type="entry name" value="PDC1_HK_sensor"/>
    <property type="match status" value="1"/>
</dbReference>
<dbReference type="Proteomes" id="UP000189369">
    <property type="component" value="Chromosome"/>
</dbReference>
<evidence type="ECO:0000256" key="5">
    <source>
        <dbReference type="ARBA" id="ARBA00022989"/>
    </source>
</evidence>
<dbReference type="STRING" id="643674.PAEH1_09150"/>
<dbReference type="NCBIfam" id="TIGR00254">
    <property type="entry name" value="GGDEF"/>
    <property type="match status" value="1"/>
</dbReference>
<dbReference type="EMBL" id="CP019697">
    <property type="protein sequence ID" value="AQS51683.1"/>
    <property type="molecule type" value="Genomic_DNA"/>
</dbReference>
<evidence type="ECO:0000256" key="3">
    <source>
        <dbReference type="ARBA" id="ARBA00022475"/>
    </source>
</evidence>
<dbReference type="CDD" id="cd12912">
    <property type="entry name" value="PDC2_MCP_like"/>
    <property type="match status" value="1"/>
</dbReference>
<protein>
    <recommendedName>
        <fullName evidence="2">diguanylate cyclase</fullName>
        <ecNumber evidence="2">2.7.7.65</ecNumber>
    </recommendedName>
</protein>
<proteinExistence type="predicted"/>
<dbReference type="InterPro" id="IPR029151">
    <property type="entry name" value="Sensor-like_sf"/>
</dbReference>
<dbReference type="Gene3D" id="3.30.70.270">
    <property type="match status" value="1"/>
</dbReference>
<evidence type="ECO:0000256" key="6">
    <source>
        <dbReference type="ARBA" id="ARBA00023136"/>
    </source>
</evidence>
<dbReference type="GO" id="GO:0052621">
    <property type="term" value="F:diguanylate cyclase activity"/>
    <property type="evidence" value="ECO:0007669"/>
    <property type="project" value="UniProtKB-EC"/>
</dbReference>
<dbReference type="CDD" id="cd01949">
    <property type="entry name" value="GGDEF"/>
    <property type="match status" value="1"/>
</dbReference>
<accession>A0A1U9K0U5</accession>
<feature type="domain" description="GGDEF" evidence="9">
    <location>
        <begin position="392"/>
        <end position="522"/>
    </location>
</feature>
<evidence type="ECO:0000256" key="4">
    <source>
        <dbReference type="ARBA" id="ARBA00022692"/>
    </source>
</evidence>
<evidence type="ECO:0000256" key="2">
    <source>
        <dbReference type="ARBA" id="ARBA00012528"/>
    </source>
</evidence>
<dbReference type="InterPro" id="IPR000160">
    <property type="entry name" value="GGDEF_dom"/>
</dbReference>
<dbReference type="InterPro" id="IPR050469">
    <property type="entry name" value="Diguanylate_Cyclase"/>
</dbReference>
<keyword evidence="4 8" id="KW-0812">Transmembrane</keyword>
<dbReference type="EC" id="2.7.7.65" evidence="2"/>
<dbReference type="SMART" id="SM00267">
    <property type="entry name" value="GGDEF"/>
    <property type="match status" value="1"/>
</dbReference>
<gene>
    <name evidence="10" type="ORF">PAEH1_09150</name>
</gene>
<dbReference type="InterPro" id="IPR043128">
    <property type="entry name" value="Rev_trsase/Diguanyl_cyclase"/>
</dbReference>
<keyword evidence="3" id="KW-1003">Cell membrane</keyword>
<dbReference type="PROSITE" id="PS50887">
    <property type="entry name" value="GGDEF"/>
    <property type="match status" value="1"/>
</dbReference>
<evidence type="ECO:0000256" key="1">
    <source>
        <dbReference type="ARBA" id="ARBA00004651"/>
    </source>
</evidence>
<dbReference type="KEGG" id="phn:PAEH1_09150"/>
<comment type="catalytic activity">
    <reaction evidence="7">
        <text>2 GTP = 3',3'-c-di-GMP + 2 diphosphate</text>
        <dbReference type="Rhea" id="RHEA:24898"/>
        <dbReference type="ChEBI" id="CHEBI:33019"/>
        <dbReference type="ChEBI" id="CHEBI:37565"/>
        <dbReference type="ChEBI" id="CHEBI:58805"/>
        <dbReference type="EC" id="2.7.7.65"/>
    </reaction>
</comment>
<dbReference type="InterPro" id="IPR029787">
    <property type="entry name" value="Nucleotide_cyclase"/>
</dbReference>
<dbReference type="SUPFAM" id="SSF103190">
    <property type="entry name" value="Sensory domain-like"/>
    <property type="match status" value="2"/>
</dbReference>
<dbReference type="Pfam" id="PF00990">
    <property type="entry name" value="GGDEF"/>
    <property type="match status" value="1"/>
</dbReference>
<dbReference type="GO" id="GO:0005886">
    <property type="term" value="C:plasma membrane"/>
    <property type="evidence" value="ECO:0007669"/>
    <property type="project" value="UniProtKB-SubCell"/>
</dbReference>
<dbReference type="PANTHER" id="PTHR45138:SF9">
    <property type="entry name" value="DIGUANYLATE CYCLASE DGCM-RELATED"/>
    <property type="match status" value="1"/>
</dbReference>
<dbReference type="FunFam" id="3.30.70.270:FF:000001">
    <property type="entry name" value="Diguanylate cyclase domain protein"/>
    <property type="match status" value="1"/>
</dbReference>
<name>A0A1U9K0U5_9BURK</name>
<dbReference type="Pfam" id="PF02743">
    <property type="entry name" value="dCache_1"/>
    <property type="match status" value="1"/>
</dbReference>
<dbReference type="SUPFAM" id="SSF55073">
    <property type="entry name" value="Nucleotide cyclase"/>
    <property type="match status" value="1"/>
</dbReference>
<keyword evidence="5 8" id="KW-1133">Transmembrane helix</keyword>
<feature type="transmembrane region" description="Helical" evidence="8">
    <location>
        <begin position="12"/>
        <end position="32"/>
    </location>
</feature>
<evidence type="ECO:0000313" key="10">
    <source>
        <dbReference type="EMBL" id="AQS51683.1"/>
    </source>
</evidence>
<reference evidence="10 11" key="1">
    <citation type="submission" date="2017-01" db="EMBL/GenBank/DDBJ databases">
        <title>Complete Genome Sequence of Paenalcaligenes hominis, Isolated from a paraplegic Patient with neurogenic bladder.</title>
        <authorList>
            <person name="Mukhopadhyay R."/>
            <person name="Joaquin J."/>
            <person name="Hogue R."/>
            <person name="Kilaru A."/>
            <person name="Jospin G."/>
            <person name="Mars K."/>
            <person name="Eisen J.A."/>
            <person name="Chaturvedi V."/>
        </authorList>
    </citation>
    <scope>NUCLEOTIDE SEQUENCE [LARGE SCALE GENOMIC DNA]</scope>
    <source>
        <strain evidence="10 11">15S00501</strain>
    </source>
</reference>
<dbReference type="OrthoDB" id="9813903at2"/>
<evidence type="ECO:0000256" key="8">
    <source>
        <dbReference type="SAM" id="Phobius"/>
    </source>
</evidence>
<comment type="subcellular location">
    <subcellularLocation>
        <location evidence="1">Cell membrane</location>
        <topology evidence="1">Multi-pass membrane protein</topology>
    </subcellularLocation>
</comment>
<dbReference type="PANTHER" id="PTHR45138">
    <property type="entry name" value="REGULATORY COMPONENTS OF SENSORY TRANSDUCTION SYSTEM"/>
    <property type="match status" value="1"/>
</dbReference>
<dbReference type="InterPro" id="IPR033479">
    <property type="entry name" value="dCache_1"/>
</dbReference>
<organism evidence="10 11">
    <name type="scientific">Paenalcaligenes hominis</name>
    <dbReference type="NCBI Taxonomy" id="643674"/>
    <lineage>
        <taxon>Bacteria</taxon>
        <taxon>Pseudomonadati</taxon>
        <taxon>Pseudomonadota</taxon>
        <taxon>Betaproteobacteria</taxon>
        <taxon>Burkholderiales</taxon>
        <taxon>Alcaligenaceae</taxon>
        <taxon>Paenalcaligenes</taxon>
    </lineage>
</organism>
<evidence type="ECO:0000313" key="11">
    <source>
        <dbReference type="Proteomes" id="UP000189369"/>
    </source>
</evidence>
<sequence length="540" mass="59901">MKTKVQRNIDLLRLALVVTVATGVVTFLNVFYASYQVQRTQLVDATLESNYNYAQKLASSTEDYLQAAQQQLKVSAQLIGSIYNDAALLEKEAERLRTQTDSFNSVVIINNTAKVLAASPETLQIVGDQIQTPGVQQALAQQKPLISKPYLSAVGNLIIFISQPVFNTQGEYLGLVGGSLYLRQPSILNRLLGTHYYRDGSYLYVVTQDKQLIYHPESNRIGDVVNANTVINAVTHGESGRQAIVNSQGVDMLAGYAYIPSAGWGVVAQRPLAAAIAPLDDLMQRVMYKTIPAAVLILLIVWWCARQISAPLRLLAENARSMHVPETEDKIQNVKSWYFESLELKNAMLLGMSLFKSNIDKLNKDVNTDPLTGLHNRRSLDNTLLYLQSKKAFFSVISMDIDHFKRVNDTFGHDVGDRVLQRLAQIMREASREADLPCRVGGEEFLIVLPGVESKGAVHIAERLRDQVEATVMPPVGCITISLGVASWPRDSNDISAVLKCADEMLYKAKREGRNRVELYEVSTGPLVDASAPERHRVVN</sequence>
<dbReference type="AlphaFoldDB" id="A0A1U9K0U5"/>
<dbReference type="Gene3D" id="3.30.450.20">
    <property type="entry name" value="PAS domain"/>
    <property type="match status" value="1"/>
</dbReference>
<evidence type="ECO:0000259" key="9">
    <source>
        <dbReference type="PROSITE" id="PS50887"/>
    </source>
</evidence>
<evidence type="ECO:0000256" key="7">
    <source>
        <dbReference type="ARBA" id="ARBA00034247"/>
    </source>
</evidence>
<keyword evidence="6 8" id="KW-0472">Membrane</keyword>